<dbReference type="EMBL" id="CP102845">
    <property type="protein sequence ID" value="UVF19198.1"/>
    <property type="molecule type" value="Genomic_DNA"/>
</dbReference>
<evidence type="ECO:0008006" key="4">
    <source>
        <dbReference type="Google" id="ProtNLM"/>
    </source>
</evidence>
<keyword evidence="3" id="KW-1185">Reference proteome</keyword>
<accession>A0ABY5RQ94</accession>
<dbReference type="RefSeq" id="WP_173946680.1">
    <property type="nucleotide sequence ID" value="NZ_CP102845.1"/>
</dbReference>
<protein>
    <recommendedName>
        <fullName evidence="4">Tyr recombinase domain-containing protein</fullName>
    </recommendedName>
</protein>
<feature type="compositionally biased region" description="Basic and acidic residues" evidence="1">
    <location>
        <begin position="83"/>
        <end position="93"/>
    </location>
</feature>
<reference evidence="2" key="1">
    <citation type="submission" date="2022-08" db="EMBL/GenBank/DDBJ databases">
        <title>Microvirga terrae sp. nov., isolated from soil.</title>
        <authorList>
            <person name="Kim K.H."/>
            <person name="Seo Y.L."/>
            <person name="Kim J.M."/>
            <person name="Lee J.K."/>
            <person name="Han D.M."/>
            <person name="Jeon C.O."/>
        </authorList>
    </citation>
    <scope>NUCLEOTIDE SEQUENCE</scope>
    <source>
        <strain evidence="2">R24</strain>
    </source>
</reference>
<organism evidence="2 3">
    <name type="scientific">Microvirga terrae</name>
    <dbReference type="NCBI Taxonomy" id="2740529"/>
    <lineage>
        <taxon>Bacteria</taxon>
        <taxon>Pseudomonadati</taxon>
        <taxon>Pseudomonadota</taxon>
        <taxon>Alphaproteobacteria</taxon>
        <taxon>Hyphomicrobiales</taxon>
        <taxon>Methylobacteriaceae</taxon>
        <taxon>Microvirga</taxon>
    </lineage>
</organism>
<evidence type="ECO:0000256" key="1">
    <source>
        <dbReference type="SAM" id="MobiDB-lite"/>
    </source>
</evidence>
<proteinExistence type="predicted"/>
<dbReference type="Proteomes" id="UP001017257">
    <property type="component" value="Chromosome"/>
</dbReference>
<name>A0ABY5RQ94_9HYPH</name>
<feature type="region of interest" description="Disordered" evidence="1">
    <location>
        <begin position="77"/>
        <end position="103"/>
    </location>
</feature>
<evidence type="ECO:0000313" key="3">
    <source>
        <dbReference type="Proteomes" id="UP001017257"/>
    </source>
</evidence>
<evidence type="ECO:0000313" key="2">
    <source>
        <dbReference type="EMBL" id="UVF19198.1"/>
    </source>
</evidence>
<gene>
    <name evidence="2" type="ORF">HPT29_022600</name>
</gene>
<sequence length="103" mass="11140">MGQKLAEWVRGLGVDDPNVDPNHGWRHLFKTRGREAGIASDKLDALQGHAAGSVGAEYGSYPATVLVQEIVKLPRLDVTPAHSTDRRRSEVRSVGHSATQESA</sequence>